<reference evidence="5 6" key="1">
    <citation type="submission" date="2021-10" db="EMBL/GenBank/DDBJ databases">
        <title>Whole-genome sequencing analysis of Laribacter hongkongensis: virulence gene profiles, carbohydrate-active enzyme prediction, and antimicrobial resistance characterization.</title>
        <authorList>
            <person name="Yuan P."/>
            <person name="Zhan Y."/>
            <person name="Chen D."/>
        </authorList>
    </citation>
    <scope>NUCLEOTIDE SEQUENCE [LARGE SCALE GENOMIC DNA]</scope>
    <source>
        <strain evidence="5 6">W67</strain>
    </source>
</reference>
<evidence type="ECO:0000313" key="5">
    <source>
        <dbReference type="EMBL" id="MCG9026721.1"/>
    </source>
</evidence>
<dbReference type="InterPro" id="IPR029045">
    <property type="entry name" value="ClpP/crotonase-like_dom_sf"/>
</dbReference>
<gene>
    <name evidence="5" type="ORF">LH440_12575</name>
</gene>
<name>A0ABD4SSH9_9NEIS</name>
<protein>
    <submittedName>
        <fullName evidence="5">Clp protease ClpP</fullName>
    </submittedName>
</protein>
<dbReference type="GO" id="GO:0006508">
    <property type="term" value="P:proteolysis"/>
    <property type="evidence" value="ECO:0007669"/>
    <property type="project" value="UniProtKB-KW"/>
</dbReference>
<keyword evidence="2" id="KW-0378">Hydrolase</keyword>
<dbReference type="SUPFAM" id="SSF52096">
    <property type="entry name" value="ClpP/crotonase"/>
    <property type="match status" value="1"/>
</dbReference>
<dbReference type="Pfam" id="PF00574">
    <property type="entry name" value="CLP_protease"/>
    <property type="match status" value="1"/>
</dbReference>
<evidence type="ECO:0000256" key="4">
    <source>
        <dbReference type="SAM" id="MobiDB-lite"/>
    </source>
</evidence>
<evidence type="ECO:0000256" key="2">
    <source>
        <dbReference type="ARBA" id="ARBA00022801"/>
    </source>
</evidence>
<keyword evidence="1 5" id="KW-0645">Protease</keyword>
<evidence type="ECO:0000256" key="1">
    <source>
        <dbReference type="ARBA" id="ARBA00022670"/>
    </source>
</evidence>
<dbReference type="InterPro" id="IPR023562">
    <property type="entry name" value="ClpP/TepA"/>
</dbReference>
<evidence type="ECO:0000256" key="3">
    <source>
        <dbReference type="ARBA" id="ARBA00022825"/>
    </source>
</evidence>
<comment type="caution">
    <text evidence="5">The sequence shown here is derived from an EMBL/GenBank/DDBJ whole genome shotgun (WGS) entry which is preliminary data.</text>
</comment>
<dbReference type="CDD" id="cd07016">
    <property type="entry name" value="S14_ClpP_1"/>
    <property type="match status" value="1"/>
</dbReference>
<dbReference type="EMBL" id="JAJAXM010000025">
    <property type="protein sequence ID" value="MCG9026721.1"/>
    <property type="molecule type" value="Genomic_DNA"/>
</dbReference>
<dbReference type="Proteomes" id="UP001200247">
    <property type="component" value="Unassembled WGS sequence"/>
</dbReference>
<keyword evidence="3" id="KW-0720">Serine protease</keyword>
<dbReference type="AlphaFoldDB" id="A0ABD4SSH9"/>
<dbReference type="GO" id="GO:0008236">
    <property type="term" value="F:serine-type peptidase activity"/>
    <property type="evidence" value="ECO:0007669"/>
    <property type="project" value="UniProtKB-KW"/>
</dbReference>
<dbReference type="PANTHER" id="PTHR10381:SF70">
    <property type="entry name" value="ATP-DEPENDENT CLP PROTEASE PROTEOLYTIC SUBUNIT"/>
    <property type="match status" value="1"/>
</dbReference>
<evidence type="ECO:0000313" key="6">
    <source>
        <dbReference type="Proteomes" id="UP001200247"/>
    </source>
</evidence>
<accession>A0ABD4SSH9</accession>
<dbReference type="Gene3D" id="3.90.226.10">
    <property type="entry name" value="2-enoyl-CoA Hydratase, Chain A, domain 1"/>
    <property type="match status" value="1"/>
</dbReference>
<dbReference type="RefSeq" id="WP_239894302.1">
    <property type="nucleotide sequence ID" value="NZ_JAJAXM010000025.1"/>
</dbReference>
<organism evidence="5 6">
    <name type="scientific">Laribacter hongkongensis</name>
    <dbReference type="NCBI Taxonomy" id="168471"/>
    <lineage>
        <taxon>Bacteria</taxon>
        <taxon>Pseudomonadati</taxon>
        <taxon>Pseudomonadota</taxon>
        <taxon>Betaproteobacteria</taxon>
        <taxon>Neisseriales</taxon>
        <taxon>Aquaspirillaceae</taxon>
        <taxon>Laribacter</taxon>
    </lineage>
</organism>
<feature type="region of interest" description="Disordered" evidence="4">
    <location>
        <begin position="234"/>
        <end position="256"/>
    </location>
</feature>
<sequence>MNNANHSTVPRLLAMAGTADVQPDNQSWFRISNLAGDAPADAPLEIYIYGQIGFWGVTATDFIAALRSADDGARPVNVYISSIGGSLFDGLAIHNVLRRLGERVTGRIDAIAASIASVIAVGCHRLEMPANTLMMIHNPRVDFASGESDELRDMADMMDKARDSLIACYRAKATALPEDEIAAMMASTTWLTAAEAVAMGLADAVIDQVQIQASAELAASLGRIKGAPATLLAALSPPREPEPSNSVPDTAPPAVPPAPAPLTAPHAVAMSRLAVSLCARAGLSEHADAVMARSLLADEASVQAAVTYVGEIKSMCTIARRADLTARFVADGADLQVVRAALFDALVAADVPPVDNTLPQETTPPSAGSVLNPSAIWAARSAATPAPNRRIAP</sequence>
<proteinExistence type="predicted"/>
<dbReference type="NCBIfam" id="NF045542">
    <property type="entry name" value="Clp_rel_HeadMat"/>
    <property type="match status" value="1"/>
</dbReference>
<dbReference type="PANTHER" id="PTHR10381">
    <property type="entry name" value="ATP-DEPENDENT CLP PROTEASE PROTEOLYTIC SUBUNIT"/>
    <property type="match status" value="1"/>
</dbReference>